<dbReference type="SMART" id="SM00531">
    <property type="entry name" value="TFIIE"/>
    <property type="match status" value="1"/>
</dbReference>
<sequence>MDDTIKHLLRFVARGFYSTQHVLILDAVMLHSVLSDDDLLFLLEIKKKELRAYCNKLVDDRLLSTHIQKEEHPQQRAISRTYYYIHITEAIDAIKWKVHSLVNTLKNEMSNYGNPSGYVCKRCNRKVSQLDAISMLSDDKTEFICDVCNGVLVEDDSSQQAQIKQEKLEKLSTQIDPIISYLKKIDESQVQDNDYDQAMIKRIPAQPTANQGQFGGRSRKSNMSSSLAQDASRAQATLQVSITANDKDDEREQEEKEQRRQKLEQNALPSWHSESTVGQSSLGKFTEEEQISTTDEVKPVLKLEDDEDVKPQVADTTSFQPSNSEIKDKEAQDALAAYYAQLAQQNADDDDEDEDDDDDFDDLL</sequence>
<dbReference type="Proteomes" id="UP000449547">
    <property type="component" value="Unassembled WGS sequence"/>
</dbReference>
<feature type="compositionally biased region" description="Polar residues" evidence="4">
    <location>
        <begin position="272"/>
        <end position="283"/>
    </location>
</feature>
<dbReference type="PANTHER" id="PTHR13097">
    <property type="entry name" value="TRANSCRIPTION INITIATION FACTOR IIE, ALPHA SUBUNIT"/>
    <property type="match status" value="1"/>
</dbReference>
<dbReference type="InterPro" id="IPR002853">
    <property type="entry name" value="TFIIE_asu"/>
</dbReference>
<dbReference type="GO" id="GO:0005673">
    <property type="term" value="C:transcription factor TFIIE complex"/>
    <property type="evidence" value="ECO:0007669"/>
    <property type="project" value="TreeGrafter"/>
</dbReference>
<feature type="compositionally biased region" description="Acidic residues" evidence="4">
    <location>
        <begin position="347"/>
        <end position="364"/>
    </location>
</feature>
<keyword evidence="3" id="KW-0804">Transcription</keyword>
<keyword evidence="2" id="KW-0805">Transcription regulation</keyword>
<dbReference type="PROSITE" id="PS51344">
    <property type="entry name" value="HTH_TFE_IIE"/>
    <property type="match status" value="1"/>
</dbReference>
<dbReference type="GeneID" id="54779889"/>
<feature type="compositionally biased region" description="Low complexity" evidence="4">
    <location>
        <begin position="333"/>
        <end position="346"/>
    </location>
</feature>
<evidence type="ECO:0000256" key="2">
    <source>
        <dbReference type="ARBA" id="ARBA00023015"/>
    </source>
</evidence>
<evidence type="ECO:0000259" key="5">
    <source>
        <dbReference type="PROSITE" id="PS51344"/>
    </source>
</evidence>
<dbReference type="InterPro" id="IPR024550">
    <property type="entry name" value="TFIIEa/SarR/Rpc3_HTH_dom"/>
</dbReference>
<organism evidence="6 7">
    <name type="scientific">Diutina rugosa</name>
    <name type="common">Yeast</name>
    <name type="synonym">Candida rugosa</name>
    <dbReference type="NCBI Taxonomy" id="5481"/>
    <lineage>
        <taxon>Eukaryota</taxon>
        <taxon>Fungi</taxon>
        <taxon>Dikarya</taxon>
        <taxon>Ascomycota</taxon>
        <taxon>Saccharomycotina</taxon>
        <taxon>Pichiomycetes</taxon>
        <taxon>Debaryomycetaceae</taxon>
        <taxon>Diutina</taxon>
    </lineage>
</organism>
<feature type="compositionally biased region" description="Polar residues" evidence="4">
    <location>
        <begin position="314"/>
        <end position="324"/>
    </location>
</feature>
<feature type="region of interest" description="Disordered" evidence="4">
    <location>
        <begin position="202"/>
        <end position="364"/>
    </location>
</feature>
<comment type="caution">
    <text evidence="6">The sequence shown here is derived from an EMBL/GenBank/DDBJ whole genome shotgun (WGS) entry which is preliminary data.</text>
</comment>
<dbReference type="SUPFAM" id="SSF57783">
    <property type="entry name" value="Zinc beta-ribbon"/>
    <property type="match status" value="1"/>
</dbReference>
<protein>
    <recommendedName>
        <fullName evidence="5">HTH TFE/IIEalpha-type domain-containing protein</fullName>
    </recommendedName>
</protein>
<name>A0A642UUZ9_DIURU</name>
<reference evidence="6 7" key="1">
    <citation type="submission" date="2019-07" db="EMBL/GenBank/DDBJ databases">
        <title>Genome assembly of two rare yeast pathogens: Diutina rugosa and Trichomonascus ciferrii.</title>
        <authorList>
            <person name="Mixao V."/>
            <person name="Saus E."/>
            <person name="Hansen A."/>
            <person name="Lass-Flor C."/>
            <person name="Gabaldon T."/>
        </authorList>
    </citation>
    <scope>NUCLEOTIDE SEQUENCE [LARGE SCALE GENOMIC DNA]</scope>
    <source>
        <strain evidence="6 7">CBS 613</strain>
    </source>
</reference>
<dbReference type="Gene3D" id="3.30.40.10">
    <property type="entry name" value="Zinc/RING finger domain, C3HC4 (zinc finger)"/>
    <property type="match status" value="1"/>
</dbReference>
<feature type="compositionally biased region" description="Polar residues" evidence="4">
    <location>
        <begin position="221"/>
        <end position="244"/>
    </location>
</feature>
<comment type="similarity">
    <text evidence="1">Belongs to the TFIIE alpha subunit family.</text>
</comment>
<evidence type="ECO:0000256" key="3">
    <source>
        <dbReference type="ARBA" id="ARBA00023163"/>
    </source>
</evidence>
<evidence type="ECO:0000313" key="7">
    <source>
        <dbReference type="Proteomes" id="UP000449547"/>
    </source>
</evidence>
<dbReference type="InterPro" id="IPR017919">
    <property type="entry name" value="TFIIE/TFIIEa_HTH"/>
</dbReference>
<evidence type="ECO:0000256" key="4">
    <source>
        <dbReference type="SAM" id="MobiDB-lite"/>
    </source>
</evidence>
<proteinExistence type="inferred from homology"/>
<dbReference type="VEuPathDB" id="FungiDB:DIURU_001236"/>
<dbReference type="PANTHER" id="PTHR13097:SF7">
    <property type="entry name" value="GENERAL TRANSCRIPTION FACTOR IIE SUBUNIT 1"/>
    <property type="match status" value="1"/>
</dbReference>
<dbReference type="EMBL" id="SWFT01000038">
    <property type="protein sequence ID" value="KAA8906054.1"/>
    <property type="molecule type" value="Genomic_DNA"/>
</dbReference>
<dbReference type="InterPro" id="IPR039997">
    <property type="entry name" value="TFE"/>
</dbReference>
<feature type="compositionally biased region" description="Basic and acidic residues" evidence="4">
    <location>
        <begin position="245"/>
        <end position="263"/>
    </location>
</feature>
<dbReference type="GO" id="GO:0006367">
    <property type="term" value="P:transcription initiation at RNA polymerase II promoter"/>
    <property type="evidence" value="ECO:0007669"/>
    <property type="project" value="InterPro"/>
</dbReference>
<dbReference type="Pfam" id="PF02002">
    <property type="entry name" value="TFIIE_alpha"/>
    <property type="match status" value="1"/>
</dbReference>
<accession>A0A642UUZ9</accession>
<feature type="domain" description="HTH TFE/IIEalpha-type" evidence="5">
    <location>
        <begin position="5"/>
        <end position="95"/>
    </location>
</feature>
<keyword evidence="7" id="KW-1185">Reference proteome</keyword>
<dbReference type="InterPro" id="IPR013083">
    <property type="entry name" value="Znf_RING/FYVE/PHD"/>
</dbReference>
<dbReference type="RefSeq" id="XP_034013967.1">
    <property type="nucleotide sequence ID" value="XM_034153758.1"/>
</dbReference>
<dbReference type="OMA" id="DAIKWKV"/>
<gene>
    <name evidence="6" type="ORF">DIURU_001236</name>
</gene>
<dbReference type="AlphaFoldDB" id="A0A642UUZ9"/>
<dbReference type="OrthoDB" id="361102at2759"/>
<evidence type="ECO:0000256" key="1">
    <source>
        <dbReference type="ARBA" id="ARBA00008947"/>
    </source>
</evidence>
<evidence type="ECO:0000313" key="6">
    <source>
        <dbReference type="EMBL" id="KAA8906054.1"/>
    </source>
</evidence>